<protein>
    <submittedName>
        <fullName evidence="2">Uncharacterized protein</fullName>
    </submittedName>
</protein>
<sequence length="339" mass="35144">MAAKLSLLGLFGLLCLVLQNAKLLFKGSSEAPGAPLSRDVHFENYFEEGYHGWELSERMVASVCAPTDLAMVSNPLTRVYCSYNVTIGGVPATSLTVCTYNPNGTPVLFPTATAPGATPPIPTVSCPGNTDPNSCPASVQPNFATVSAFYQQSRCVYALAAPSGASFSCAYNATGATLGTYFPDCPMSIRVPATSTPTPQPLTSMIASMCPSIDRSSNPLTTFYCSYNVTIGGARAMSLTVCTYYPYGALVTVPGETPPTPPVSCPGSTLPNSCPSSVQRNFANASAFHQDTGCIYAIAGSSAESPLCTYDATGAFTGGHFSHCPTVDLSADGEAATNG</sequence>
<reference evidence="2 3" key="1">
    <citation type="journal article" date="2014" name="Nat. Commun.">
        <title>Klebsormidium flaccidum genome reveals primary factors for plant terrestrial adaptation.</title>
        <authorList>
            <person name="Hori K."/>
            <person name="Maruyama F."/>
            <person name="Fujisawa T."/>
            <person name="Togashi T."/>
            <person name="Yamamoto N."/>
            <person name="Seo M."/>
            <person name="Sato S."/>
            <person name="Yamada T."/>
            <person name="Mori H."/>
            <person name="Tajima N."/>
            <person name="Moriyama T."/>
            <person name="Ikeuchi M."/>
            <person name="Watanabe M."/>
            <person name="Wada H."/>
            <person name="Kobayashi K."/>
            <person name="Saito M."/>
            <person name="Masuda T."/>
            <person name="Sasaki-Sekimoto Y."/>
            <person name="Mashiguchi K."/>
            <person name="Awai K."/>
            <person name="Shimojima M."/>
            <person name="Masuda S."/>
            <person name="Iwai M."/>
            <person name="Nobusawa T."/>
            <person name="Narise T."/>
            <person name="Kondo S."/>
            <person name="Saito H."/>
            <person name="Sato R."/>
            <person name="Murakawa M."/>
            <person name="Ihara Y."/>
            <person name="Oshima-Yamada Y."/>
            <person name="Ohtaka K."/>
            <person name="Satoh M."/>
            <person name="Sonobe K."/>
            <person name="Ishii M."/>
            <person name="Ohtani R."/>
            <person name="Kanamori-Sato M."/>
            <person name="Honoki R."/>
            <person name="Miyazaki D."/>
            <person name="Mochizuki H."/>
            <person name="Umetsu J."/>
            <person name="Higashi K."/>
            <person name="Shibata D."/>
            <person name="Kamiya Y."/>
            <person name="Sato N."/>
            <person name="Nakamura Y."/>
            <person name="Tabata S."/>
            <person name="Ida S."/>
            <person name="Kurokawa K."/>
            <person name="Ohta H."/>
        </authorList>
    </citation>
    <scope>NUCLEOTIDE SEQUENCE [LARGE SCALE GENOMIC DNA]</scope>
    <source>
        <strain evidence="2 3">NIES-2285</strain>
    </source>
</reference>
<evidence type="ECO:0000256" key="1">
    <source>
        <dbReference type="SAM" id="SignalP"/>
    </source>
</evidence>
<keyword evidence="3" id="KW-1185">Reference proteome</keyword>
<evidence type="ECO:0000313" key="3">
    <source>
        <dbReference type="Proteomes" id="UP000054558"/>
    </source>
</evidence>
<dbReference type="EMBL" id="DF237946">
    <property type="protein sequence ID" value="GAQ92372.1"/>
    <property type="molecule type" value="Genomic_DNA"/>
</dbReference>
<proteinExistence type="predicted"/>
<feature type="signal peptide" evidence="1">
    <location>
        <begin position="1"/>
        <end position="21"/>
    </location>
</feature>
<organism evidence="2 3">
    <name type="scientific">Klebsormidium nitens</name>
    <name type="common">Green alga</name>
    <name type="synonym">Ulothrix nitens</name>
    <dbReference type="NCBI Taxonomy" id="105231"/>
    <lineage>
        <taxon>Eukaryota</taxon>
        <taxon>Viridiplantae</taxon>
        <taxon>Streptophyta</taxon>
        <taxon>Klebsormidiophyceae</taxon>
        <taxon>Klebsormidiales</taxon>
        <taxon>Klebsormidiaceae</taxon>
        <taxon>Klebsormidium</taxon>
    </lineage>
</organism>
<evidence type="ECO:0000313" key="2">
    <source>
        <dbReference type="EMBL" id="GAQ92372.1"/>
    </source>
</evidence>
<dbReference type="Proteomes" id="UP000054558">
    <property type="component" value="Unassembled WGS sequence"/>
</dbReference>
<feature type="chain" id="PRO_5012485721" evidence="1">
    <location>
        <begin position="22"/>
        <end position="339"/>
    </location>
</feature>
<accession>A0A1Y1IQP7</accession>
<name>A0A1Y1IQP7_KLENI</name>
<keyword evidence="1" id="KW-0732">Signal</keyword>
<dbReference type="AlphaFoldDB" id="A0A1Y1IQP7"/>
<gene>
    <name evidence="2" type="ORF">KFL_009970010</name>
</gene>